<dbReference type="EMBL" id="CP053709">
    <property type="protein sequence ID" value="QKE93060.1"/>
    <property type="molecule type" value="Genomic_DNA"/>
</dbReference>
<gene>
    <name evidence="2" type="ORF">HN018_22950</name>
</gene>
<dbReference type="InterPro" id="IPR006680">
    <property type="entry name" value="Amidohydro-rel"/>
</dbReference>
<feature type="domain" description="Amidohydrolase-related" evidence="1">
    <location>
        <begin position="21"/>
        <end position="275"/>
    </location>
</feature>
<evidence type="ECO:0000313" key="2">
    <source>
        <dbReference type="EMBL" id="QKE93060.1"/>
    </source>
</evidence>
<dbReference type="SUPFAM" id="SSF51556">
    <property type="entry name" value="Metallo-dependent hydrolases"/>
    <property type="match status" value="1"/>
</dbReference>
<evidence type="ECO:0000259" key="1">
    <source>
        <dbReference type="Pfam" id="PF04909"/>
    </source>
</evidence>
<dbReference type="GO" id="GO:0016787">
    <property type="term" value="F:hydrolase activity"/>
    <property type="evidence" value="ECO:0007669"/>
    <property type="project" value="UniProtKB-KW"/>
</dbReference>
<dbReference type="KEGG" id="lck:HN018_22950"/>
<geneLocation type="plasmid" evidence="2 3">
    <name>unnamed1</name>
</geneLocation>
<dbReference type="InterPro" id="IPR052358">
    <property type="entry name" value="Aro_Compnd_Degr_Hydrolases"/>
</dbReference>
<dbReference type="Gene3D" id="3.20.20.140">
    <property type="entry name" value="Metal-dependent hydrolases"/>
    <property type="match status" value="1"/>
</dbReference>
<evidence type="ECO:0000313" key="3">
    <source>
        <dbReference type="Proteomes" id="UP000500767"/>
    </source>
</evidence>
<dbReference type="AlphaFoldDB" id="A0A6M8HXJ1"/>
<dbReference type="PANTHER" id="PTHR35563:SF2">
    <property type="entry name" value="BARREL METAL-DEPENDENT HYDROLASE, PUTATIVE (AFU_ORTHOLOGUE AFUA_1G16240)-RELATED"/>
    <property type="match status" value="1"/>
</dbReference>
<dbReference type="Proteomes" id="UP000500767">
    <property type="component" value="Plasmid unnamed1"/>
</dbReference>
<protein>
    <submittedName>
        <fullName evidence="2">Amidohydrolase family protein</fullName>
    </submittedName>
</protein>
<keyword evidence="2" id="KW-0614">Plasmid</keyword>
<keyword evidence="3" id="KW-1185">Reference proteome</keyword>
<dbReference type="InterPro" id="IPR032466">
    <property type="entry name" value="Metal_Hydrolase"/>
</dbReference>
<dbReference type="PANTHER" id="PTHR35563">
    <property type="entry name" value="BARREL METAL-DEPENDENT HYDROLASE, PUTATIVE (AFU_ORTHOLOGUE AFUA_1G16240)-RELATED"/>
    <property type="match status" value="1"/>
</dbReference>
<name>A0A6M8HXJ1_9PROT</name>
<dbReference type="Pfam" id="PF04909">
    <property type="entry name" value="Amidohydro_2"/>
    <property type="match status" value="1"/>
</dbReference>
<dbReference type="RefSeq" id="WP_171836232.1">
    <property type="nucleotide sequence ID" value="NZ_CP053709.1"/>
</dbReference>
<proteinExistence type="predicted"/>
<keyword evidence="2" id="KW-0378">Hydrolase</keyword>
<sequence length="286" mass="30847">MREVGVQVEQISVELDEPVPVDTHVHVFLRDHDFSADRRYAPNYDAPPEALLGAMADGGIGAAILIQPSFLGSDNRYILDVISARPKMFRGVAVVDPAIAPAELDRLRDGGIVGVRLNCIGRPAPNIGGAALAPLAERLAERGLVLEIQAEGRQWIEAAPALARAPCAVVVDHFGRCDPDDASFAALLDAAASHSATWFKFSAPYRLAPLAAEASAEAILNRVGPGRVVWGSDWPWTQHEGAHRYADTLDWLARWVPDPALRRAILVDNPRQLFGSIGPQLTRVAA</sequence>
<organism evidence="2 3">
    <name type="scientific">Lichenicola cladoniae</name>
    <dbReference type="NCBI Taxonomy" id="1484109"/>
    <lineage>
        <taxon>Bacteria</taxon>
        <taxon>Pseudomonadati</taxon>
        <taxon>Pseudomonadota</taxon>
        <taxon>Alphaproteobacteria</taxon>
        <taxon>Acetobacterales</taxon>
        <taxon>Acetobacteraceae</taxon>
        <taxon>Lichenicola</taxon>
    </lineage>
</organism>
<reference evidence="2 3" key="1">
    <citation type="journal article" date="2014" name="World J. Microbiol. Biotechnol.">
        <title>Biodiversity and physiological characteristics of Antarctic and Arctic lichens-associated bacteria.</title>
        <authorList>
            <person name="Lee Y.M."/>
            <person name="Kim E.H."/>
            <person name="Lee H.K."/>
            <person name="Hong S.G."/>
        </authorList>
    </citation>
    <scope>NUCLEOTIDE SEQUENCE [LARGE SCALE GENOMIC DNA]</scope>
    <source>
        <strain evidence="2 3">PAMC 26569</strain>
        <plasmid evidence="2">unnamed1</plasmid>
    </source>
</reference>
<accession>A0A6M8HXJ1</accession>